<gene>
    <name evidence="1" type="ORF">HDIA_2854</name>
</gene>
<dbReference type="Proteomes" id="UP000223606">
    <property type="component" value="Chromosome 1"/>
</dbReference>
<proteinExistence type="predicted"/>
<protein>
    <recommendedName>
        <fullName evidence="3">Nudix hydrolase domain-containing protein</fullName>
    </recommendedName>
</protein>
<dbReference type="KEGG" id="hdi:HDIA_2854"/>
<dbReference type="AlphaFoldDB" id="A0A2C9D9X3"/>
<reference evidence="2" key="1">
    <citation type="submission" date="2017-09" db="EMBL/GenBank/DDBJ databases">
        <title>Genome sequence of Nannocystis excedens DSM 71.</title>
        <authorList>
            <person name="Blom J."/>
        </authorList>
    </citation>
    <scope>NUCLEOTIDE SEQUENCE [LARGE SCALE GENOMIC DNA]</scope>
    <source>
        <strain evidence="2">type strain: E19</strain>
    </source>
</reference>
<evidence type="ECO:0000313" key="1">
    <source>
        <dbReference type="EMBL" id="SON56395.1"/>
    </source>
</evidence>
<sequence length="248" mass="27021">METGKESRKEADVVIQIIEQVDLRHQSHPFDLADDLKARVAAHWAEAAARNPRLWNGRVLMTLAPGTEGGIAVANGVFSAEAVDVDFSTFLAWRDWGFPEMGFRNVFGSPLILSADGCLLYGLMAGWTANAGMIYPPGGSLEPRDIRSDGVIDVLGSIETELLEETGLGANDALRRELLAVFDGPRVSLAEVLRFDVSAEHLQARARAHIAADTHPELDDLVILRSPADLDQDRTPAYAMALARHLLD</sequence>
<accession>A0A2C9D9X3</accession>
<dbReference type="EMBL" id="LT960614">
    <property type="protein sequence ID" value="SON56395.1"/>
    <property type="molecule type" value="Genomic_DNA"/>
</dbReference>
<name>A0A2C9D9X3_9HYPH</name>
<organism evidence="1 2">
    <name type="scientific">Hartmannibacter diazotrophicus</name>
    <dbReference type="NCBI Taxonomy" id="1482074"/>
    <lineage>
        <taxon>Bacteria</taxon>
        <taxon>Pseudomonadati</taxon>
        <taxon>Pseudomonadota</taxon>
        <taxon>Alphaproteobacteria</taxon>
        <taxon>Hyphomicrobiales</taxon>
        <taxon>Pleomorphomonadaceae</taxon>
        <taxon>Hartmannibacter</taxon>
    </lineage>
</organism>
<evidence type="ECO:0008006" key="3">
    <source>
        <dbReference type="Google" id="ProtNLM"/>
    </source>
</evidence>
<evidence type="ECO:0000313" key="2">
    <source>
        <dbReference type="Proteomes" id="UP000223606"/>
    </source>
</evidence>
<keyword evidence="2" id="KW-1185">Reference proteome</keyword>